<dbReference type="OrthoDB" id="285471at2759"/>
<accession>A0C167</accession>
<evidence type="ECO:0000313" key="3">
    <source>
        <dbReference type="Proteomes" id="UP000000600"/>
    </source>
</evidence>
<sequence length="273" mass="30596">MKFIAFILIICTAPVINSLSLDFRNSCNCSELIYLNDCIADSSDCVWNSYTSECTETACSSIERSSHCLQSSQRCYWYNKKCKNFSSCESIPGKSQSECLQANIYCPASNGINCFSTDFLQKCSDINDPDICNDYYSSKGKCMWNGQNCIILKSCADLWTNSTKSCEQSGCYFDQYSYQCRDMTCSQLELQSQCELGAPTIGPYLNNVIPCTWDTNSGLCKNAKPSDYSVDQCYTYSARTYHWGSSKPNRGGCVPCESFIFSIIIVSLMTIII</sequence>
<protein>
    <recommendedName>
        <fullName evidence="4">Mini antigen</fullName>
    </recommendedName>
</protein>
<name>A0C167_PARTE</name>
<dbReference type="HOGENOM" id="CLU_077273_0_0_1"/>
<dbReference type="InParanoid" id="A0C167"/>
<keyword evidence="1" id="KW-0732">Signal</keyword>
<evidence type="ECO:0000256" key="1">
    <source>
        <dbReference type="SAM" id="SignalP"/>
    </source>
</evidence>
<dbReference type="EMBL" id="CT868032">
    <property type="protein sequence ID" value="CAK64534.1"/>
    <property type="molecule type" value="Genomic_DNA"/>
</dbReference>
<keyword evidence="3" id="KW-1185">Reference proteome</keyword>
<dbReference type="KEGG" id="ptm:GSPATT00034010001"/>
<feature type="signal peptide" evidence="1">
    <location>
        <begin position="1"/>
        <end position="18"/>
    </location>
</feature>
<evidence type="ECO:0000313" key="2">
    <source>
        <dbReference type="EMBL" id="CAK64534.1"/>
    </source>
</evidence>
<dbReference type="Proteomes" id="UP000000600">
    <property type="component" value="Unassembled WGS sequence"/>
</dbReference>
<dbReference type="AlphaFoldDB" id="A0C167"/>
<dbReference type="OMA" id="CIILKSC"/>
<dbReference type="RefSeq" id="XP_001431932.1">
    <property type="nucleotide sequence ID" value="XM_001431895.1"/>
</dbReference>
<gene>
    <name evidence="2" type="ORF">GSPATT00034010001</name>
</gene>
<evidence type="ECO:0008006" key="4">
    <source>
        <dbReference type="Google" id="ProtNLM"/>
    </source>
</evidence>
<proteinExistence type="predicted"/>
<organism evidence="2 3">
    <name type="scientific">Paramecium tetraurelia</name>
    <dbReference type="NCBI Taxonomy" id="5888"/>
    <lineage>
        <taxon>Eukaryota</taxon>
        <taxon>Sar</taxon>
        <taxon>Alveolata</taxon>
        <taxon>Ciliophora</taxon>
        <taxon>Intramacronucleata</taxon>
        <taxon>Oligohymenophorea</taxon>
        <taxon>Peniculida</taxon>
        <taxon>Parameciidae</taxon>
        <taxon>Paramecium</taxon>
    </lineage>
</organism>
<reference evidence="2 3" key="1">
    <citation type="journal article" date="2006" name="Nature">
        <title>Global trends of whole-genome duplications revealed by the ciliate Paramecium tetraurelia.</title>
        <authorList>
            <consortium name="Genoscope"/>
            <person name="Aury J.-M."/>
            <person name="Jaillon O."/>
            <person name="Duret L."/>
            <person name="Noel B."/>
            <person name="Jubin C."/>
            <person name="Porcel B.M."/>
            <person name="Segurens B."/>
            <person name="Daubin V."/>
            <person name="Anthouard V."/>
            <person name="Aiach N."/>
            <person name="Arnaiz O."/>
            <person name="Billaut A."/>
            <person name="Beisson J."/>
            <person name="Blanc I."/>
            <person name="Bouhouche K."/>
            <person name="Camara F."/>
            <person name="Duharcourt S."/>
            <person name="Guigo R."/>
            <person name="Gogendeau D."/>
            <person name="Katinka M."/>
            <person name="Keller A.-M."/>
            <person name="Kissmehl R."/>
            <person name="Klotz C."/>
            <person name="Koll F."/>
            <person name="Le Moue A."/>
            <person name="Lepere C."/>
            <person name="Malinsky S."/>
            <person name="Nowacki M."/>
            <person name="Nowak J.K."/>
            <person name="Plattner H."/>
            <person name="Poulain J."/>
            <person name="Ruiz F."/>
            <person name="Serrano V."/>
            <person name="Zagulski M."/>
            <person name="Dessen P."/>
            <person name="Betermier M."/>
            <person name="Weissenbach J."/>
            <person name="Scarpelli C."/>
            <person name="Schachter V."/>
            <person name="Sperling L."/>
            <person name="Meyer E."/>
            <person name="Cohen J."/>
            <person name="Wincker P."/>
        </authorList>
    </citation>
    <scope>NUCLEOTIDE SEQUENCE [LARGE SCALE GENOMIC DNA]</scope>
    <source>
        <strain evidence="2 3">Stock d4-2</strain>
    </source>
</reference>
<feature type="chain" id="PRO_5002622700" description="Mini antigen" evidence="1">
    <location>
        <begin position="19"/>
        <end position="273"/>
    </location>
</feature>
<dbReference type="GeneID" id="5017716"/>